<evidence type="ECO:0000256" key="3">
    <source>
        <dbReference type="ARBA" id="ARBA00023125"/>
    </source>
</evidence>
<keyword evidence="5" id="KW-0539">Nucleus</keyword>
<keyword evidence="3" id="KW-0238">DNA-binding</keyword>
<dbReference type="GO" id="GO:0003677">
    <property type="term" value="F:DNA binding"/>
    <property type="evidence" value="ECO:0007669"/>
    <property type="project" value="UniProtKB-KW"/>
</dbReference>
<evidence type="ECO:0000259" key="7">
    <source>
        <dbReference type="PROSITE" id="PS50888"/>
    </source>
</evidence>
<dbReference type="FunFam" id="4.10.280.10:FF:000093">
    <property type="entry name" value="BHLH domain class transcription factor"/>
    <property type="match status" value="1"/>
</dbReference>
<feature type="compositionally biased region" description="Low complexity" evidence="6">
    <location>
        <begin position="61"/>
        <end position="73"/>
    </location>
</feature>
<keyword evidence="9" id="KW-1185">Reference proteome</keyword>
<feature type="compositionally biased region" description="Polar residues" evidence="6">
    <location>
        <begin position="558"/>
        <end position="585"/>
    </location>
</feature>
<dbReference type="GO" id="GO:0046983">
    <property type="term" value="F:protein dimerization activity"/>
    <property type="evidence" value="ECO:0007669"/>
    <property type="project" value="InterPro"/>
</dbReference>
<evidence type="ECO:0000313" key="8">
    <source>
        <dbReference type="EMBL" id="KAI3953659.1"/>
    </source>
</evidence>
<evidence type="ECO:0000256" key="4">
    <source>
        <dbReference type="ARBA" id="ARBA00023163"/>
    </source>
</evidence>
<dbReference type="GO" id="GO:0003700">
    <property type="term" value="F:DNA-binding transcription factor activity"/>
    <property type="evidence" value="ECO:0007669"/>
    <property type="project" value="InterPro"/>
</dbReference>
<feature type="compositionally biased region" description="Basic and acidic residues" evidence="6">
    <location>
        <begin position="266"/>
        <end position="288"/>
    </location>
</feature>
<feature type="region of interest" description="Disordered" evidence="6">
    <location>
        <begin position="551"/>
        <end position="591"/>
    </location>
</feature>
<feature type="domain" description="BHLH" evidence="7">
    <location>
        <begin position="293"/>
        <end position="343"/>
    </location>
</feature>
<evidence type="ECO:0000256" key="5">
    <source>
        <dbReference type="ARBA" id="ARBA00023242"/>
    </source>
</evidence>
<reference evidence="8" key="1">
    <citation type="submission" date="2022-04" db="EMBL/GenBank/DDBJ databases">
        <title>A functionally conserved STORR gene fusion in Papaver species that diverged 16.8 million years ago.</title>
        <authorList>
            <person name="Catania T."/>
        </authorList>
    </citation>
    <scope>NUCLEOTIDE SEQUENCE</scope>
    <source>
        <strain evidence="8">S-188037</strain>
    </source>
</reference>
<evidence type="ECO:0000313" key="9">
    <source>
        <dbReference type="Proteomes" id="UP001202328"/>
    </source>
</evidence>
<dbReference type="EMBL" id="JAJJMB010002020">
    <property type="protein sequence ID" value="KAI3953659.1"/>
    <property type="molecule type" value="Genomic_DNA"/>
</dbReference>
<proteinExistence type="predicted"/>
<dbReference type="InterPro" id="IPR044295">
    <property type="entry name" value="BIM1/2/3"/>
</dbReference>
<dbReference type="SMART" id="SM00353">
    <property type="entry name" value="HLH"/>
    <property type="match status" value="1"/>
</dbReference>
<dbReference type="AlphaFoldDB" id="A0AAD4TBK6"/>
<organism evidence="8 9">
    <name type="scientific">Papaver atlanticum</name>
    <dbReference type="NCBI Taxonomy" id="357466"/>
    <lineage>
        <taxon>Eukaryota</taxon>
        <taxon>Viridiplantae</taxon>
        <taxon>Streptophyta</taxon>
        <taxon>Embryophyta</taxon>
        <taxon>Tracheophyta</taxon>
        <taxon>Spermatophyta</taxon>
        <taxon>Magnoliopsida</taxon>
        <taxon>Ranunculales</taxon>
        <taxon>Papaveraceae</taxon>
        <taxon>Papaveroideae</taxon>
        <taxon>Papaver</taxon>
    </lineage>
</organism>
<keyword evidence="4" id="KW-0804">Transcription</keyword>
<evidence type="ECO:0000256" key="6">
    <source>
        <dbReference type="SAM" id="MobiDB-lite"/>
    </source>
</evidence>
<dbReference type="InterPro" id="IPR036638">
    <property type="entry name" value="HLH_DNA-bd_sf"/>
</dbReference>
<keyword evidence="2" id="KW-0805">Transcription regulation</keyword>
<protein>
    <recommendedName>
        <fullName evidence="7">BHLH domain-containing protein</fullName>
    </recommendedName>
</protein>
<name>A0AAD4TBK6_9MAGN</name>
<dbReference type="PANTHER" id="PTHR46412:SF6">
    <property type="entry name" value="TRANSCRIPTION FACTOR BIM2"/>
    <property type="match status" value="1"/>
</dbReference>
<dbReference type="GO" id="GO:0006351">
    <property type="term" value="P:DNA-templated transcription"/>
    <property type="evidence" value="ECO:0007669"/>
    <property type="project" value="InterPro"/>
</dbReference>
<dbReference type="Pfam" id="PF00010">
    <property type="entry name" value="HLH"/>
    <property type="match status" value="1"/>
</dbReference>
<feature type="region of interest" description="Disordered" evidence="6">
    <location>
        <begin position="249"/>
        <end position="308"/>
    </location>
</feature>
<dbReference type="GO" id="GO:0005634">
    <property type="term" value="C:nucleus"/>
    <property type="evidence" value="ECO:0007669"/>
    <property type="project" value="UniProtKB-SubCell"/>
</dbReference>
<accession>A0AAD4TBK6</accession>
<comment type="subcellular location">
    <subcellularLocation>
        <location evidence="1">Nucleus</location>
    </subcellularLocation>
</comment>
<feature type="region of interest" description="Disordered" evidence="6">
    <location>
        <begin position="54"/>
        <end position="73"/>
    </location>
</feature>
<dbReference type="InterPro" id="IPR011598">
    <property type="entry name" value="bHLH_dom"/>
</dbReference>
<dbReference type="Gene3D" id="4.10.280.10">
    <property type="entry name" value="Helix-loop-helix DNA-binding domain"/>
    <property type="match status" value="1"/>
</dbReference>
<evidence type="ECO:0000256" key="1">
    <source>
        <dbReference type="ARBA" id="ARBA00004123"/>
    </source>
</evidence>
<dbReference type="PANTHER" id="PTHR46412">
    <property type="entry name" value="BES1-INTERACTING MYC-LIKE PROTEIN"/>
    <property type="match status" value="1"/>
</dbReference>
<comment type="caution">
    <text evidence="8">The sequence shown here is derived from an EMBL/GenBank/DDBJ whole genome shotgun (WGS) entry which is preliminary data.</text>
</comment>
<gene>
    <name evidence="8" type="ORF">MKW98_017483</name>
</gene>
<evidence type="ECO:0000256" key="2">
    <source>
        <dbReference type="ARBA" id="ARBA00023015"/>
    </source>
</evidence>
<dbReference type="Proteomes" id="UP001202328">
    <property type="component" value="Unassembled WGS sequence"/>
</dbReference>
<dbReference type="SUPFAM" id="SSF47459">
    <property type="entry name" value="HLH, helix-loop-helix DNA-binding domain"/>
    <property type="match status" value="1"/>
</dbReference>
<sequence length="591" mass="64706">MELSQSCSFGTEGTKPTHDFLSLYNNHSSFQHQDPRPSQGIYLKTRDFLQPLETEGKSNSKGESSSIVETSSSSPVIIEKKAISQPRPPSSSSSASSIEHVLPGGIGTYTISHIPNFGQQQVVPGQERPTSSSVIAPAAPATSFEKKTEVVVNNRAAVSNSNSSYSGGSSFTLWGDSVVEKKASSLAMMSKKGNSNGDHGQALRESVHNLGKWSSEQSLPSNPYILPNSFNSLPSSKRMSQKNQSFMEMMKSAKSLHEDDDDDEEYLGKRDISSQKELTVKVDSKNIDQKANTPRSKHSATEQRRRSKINDRFQILREIIPLNDQKRDKASFLLEVIEYIQFLQEKVTKYEGPYQGWNQEPTKLMPWRNRNGTGENMSDHSRVVKNVPGPGMIFGGKFNDPNIPISSTLVGNAHNVVENDLTPGVSYKPMEPHLGRANKALPLPVPVRPELFTPAGDLAQPIQRPTLDEENLASGAESHLRQSRPSAVAATDVLKERDEMAVEGGTISISNVYSQGLLNNLTKALQSSGVDLSQASISVQIDLGKQRLGASKPLLDHTNPSPSNQTSSRSRNLNCGEDSNQAQKRLKIENS</sequence>
<dbReference type="CDD" id="cd11453">
    <property type="entry name" value="bHLH_AtBIM_like"/>
    <property type="match status" value="1"/>
</dbReference>
<dbReference type="PROSITE" id="PS50888">
    <property type="entry name" value="BHLH"/>
    <property type="match status" value="1"/>
</dbReference>
<feature type="compositionally biased region" description="Basic and acidic residues" evidence="6">
    <location>
        <begin position="299"/>
        <end position="308"/>
    </location>
</feature>